<keyword evidence="3" id="KW-1185">Reference proteome</keyword>
<reference evidence="2 3" key="1">
    <citation type="submission" date="2016-10" db="EMBL/GenBank/DDBJ databases">
        <title>Alkaliphiles isolated from bioreactors.</title>
        <authorList>
            <person name="Salah Z."/>
            <person name="Rout S.P."/>
            <person name="Humphreys P.N."/>
        </authorList>
    </citation>
    <scope>NUCLEOTIDE SEQUENCE [LARGE SCALE GENOMIC DNA]</scope>
    <source>
        <strain evidence="2 3">ZS02</strain>
    </source>
</reference>
<dbReference type="STRING" id="418702.BJN45_00150"/>
<dbReference type="RefSeq" id="WP_076090906.1">
    <property type="nucleotide sequence ID" value="NZ_MTHD01000001.1"/>
</dbReference>
<organism evidence="2 3">
    <name type="scientific">Azonexus hydrophilus</name>
    <dbReference type="NCBI Taxonomy" id="418702"/>
    <lineage>
        <taxon>Bacteria</taxon>
        <taxon>Pseudomonadati</taxon>
        <taxon>Pseudomonadota</taxon>
        <taxon>Betaproteobacteria</taxon>
        <taxon>Rhodocyclales</taxon>
        <taxon>Azonexaceae</taxon>
        <taxon>Azonexus</taxon>
    </lineage>
</organism>
<keyword evidence="1" id="KW-0812">Transmembrane</keyword>
<keyword evidence="1" id="KW-0472">Membrane</keyword>
<feature type="transmembrane region" description="Helical" evidence="1">
    <location>
        <begin position="64"/>
        <end position="81"/>
    </location>
</feature>
<evidence type="ECO:0000313" key="2">
    <source>
        <dbReference type="EMBL" id="OMG56092.1"/>
    </source>
</evidence>
<feature type="transmembrane region" description="Helical" evidence="1">
    <location>
        <begin position="141"/>
        <end position="160"/>
    </location>
</feature>
<evidence type="ECO:0008006" key="4">
    <source>
        <dbReference type="Google" id="ProtNLM"/>
    </source>
</evidence>
<dbReference type="AlphaFoldDB" id="A0A1R1IBN2"/>
<gene>
    <name evidence="2" type="ORF">BJN45_00150</name>
</gene>
<feature type="transmembrane region" description="Helical" evidence="1">
    <location>
        <begin position="40"/>
        <end position="57"/>
    </location>
</feature>
<name>A0A1R1IBN2_9RHOO</name>
<dbReference type="OrthoDB" id="8537043at2"/>
<feature type="transmembrane region" description="Helical" evidence="1">
    <location>
        <begin position="87"/>
        <end position="109"/>
    </location>
</feature>
<comment type="caution">
    <text evidence="2">The sequence shown here is derived from an EMBL/GenBank/DDBJ whole genome shotgun (WGS) entry which is preliminary data.</text>
</comment>
<accession>A0A1R1IBN2</accession>
<proteinExistence type="predicted"/>
<evidence type="ECO:0000256" key="1">
    <source>
        <dbReference type="SAM" id="Phobius"/>
    </source>
</evidence>
<dbReference type="Proteomes" id="UP000187526">
    <property type="component" value="Unassembled WGS sequence"/>
</dbReference>
<evidence type="ECO:0000313" key="3">
    <source>
        <dbReference type="Proteomes" id="UP000187526"/>
    </source>
</evidence>
<sequence>MPSHPVQLLRALAVVLLFAAWAVAAHYGSAGGGQPDINAALGTLPLAFVAGLLLWRIANRWLRATGVIAVAALLAWLWPQLRENVPLLYYIQHLGTHLALGTLFGRTLFGPGEALITRIARNVFKGTISERKARYTRQVTIAWTAFFFGNALLSTALFLFAPAEVWSVHANLLTGPLIGLMFIAEHLVRLRVLPPEERPSFIAAIRAYRAGVNQPEQSP</sequence>
<dbReference type="EMBL" id="MTHD01000001">
    <property type="protein sequence ID" value="OMG56092.1"/>
    <property type="molecule type" value="Genomic_DNA"/>
</dbReference>
<feature type="transmembrane region" description="Helical" evidence="1">
    <location>
        <begin position="166"/>
        <end position="188"/>
    </location>
</feature>
<keyword evidence="1" id="KW-1133">Transmembrane helix</keyword>
<protein>
    <recommendedName>
        <fullName evidence="4">Transmembrane protein</fullName>
    </recommendedName>
</protein>